<dbReference type="RefSeq" id="XP_022302174.1">
    <property type="nucleotide sequence ID" value="XM_022446466.1"/>
</dbReference>
<name>A0A8B8BH81_CRAVI</name>
<dbReference type="GO" id="GO:0009063">
    <property type="term" value="P:amino acid catabolic process"/>
    <property type="evidence" value="ECO:0007669"/>
    <property type="project" value="TreeGrafter"/>
</dbReference>
<dbReference type="SUPFAM" id="SSF54373">
    <property type="entry name" value="FAD-linked reductases, C-terminal domain"/>
    <property type="match status" value="1"/>
</dbReference>
<proteinExistence type="predicted"/>
<dbReference type="PANTHER" id="PTHR10742">
    <property type="entry name" value="FLAVIN MONOAMINE OXIDASE"/>
    <property type="match status" value="1"/>
</dbReference>
<sequence length="531" mass="61071">MQLDLVFRTLFLFFFQQCKGVPVEDVTIIGAGIGGTYTGWRLRNAGLRIGIYEFSDRVGGRMYSRFFPDAPDIPVDFGAMRIISARHPRMIKAGFDLGLKFAIFPEGLGRIPERTLLYLRNTHLTTNELGGPNTPYNLRPEERMDPRLLSQLLSETYSNYNGTNPNVELYTATTLDGIPLYLQSYQEVIQKTGISNEAREYIKDSSLFHYGFGPVQSLENFPKTRRGFDRPKMPTDLPEIITVPTGMNSYPSEFMRQFLSSNPLRHTFRCNSQLVSISKKGRGIYRLKFMTTITVNGTTLPTKNYFCVDTRNVILALPKVPIQRIQMPQFSNPTFISALNTVIDVQASKIFLVYNYPWWLSGSRNFTFTHSDLPYRQSFNWGISRTGKAIFLISYADKEDVPFWSRLQNTGNVISKRNDDTRVTDEVVKQAHRQLSSVYNISVKTIPYPVDGMMFVWNRYPYNGGWVEWMPGSKRYDIKRYLRRPFGKNNIFINHGYWGADYNGWGESSLEAADDVLSFFNVPSYLSTIYK</sequence>
<feature type="domain" description="Amine oxidase" evidence="2">
    <location>
        <begin position="39"/>
        <end position="517"/>
    </location>
</feature>
<reference evidence="4" key="1">
    <citation type="submission" date="2025-08" db="UniProtKB">
        <authorList>
            <consortium name="RefSeq"/>
        </authorList>
    </citation>
    <scope>IDENTIFICATION</scope>
    <source>
        <tissue evidence="4">Whole sample</tissue>
    </source>
</reference>
<organism evidence="3 4">
    <name type="scientific">Crassostrea virginica</name>
    <name type="common">Eastern oyster</name>
    <dbReference type="NCBI Taxonomy" id="6565"/>
    <lineage>
        <taxon>Eukaryota</taxon>
        <taxon>Metazoa</taxon>
        <taxon>Spiralia</taxon>
        <taxon>Lophotrochozoa</taxon>
        <taxon>Mollusca</taxon>
        <taxon>Bivalvia</taxon>
        <taxon>Autobranchia</taxon>
        <taxon>Pteriomorphia</taxon>
        <taxon>Ostreida</taxon>
        <taxon>Ostreoidea</taxon>
        <taxon>Ostreidae</taxon>
        <taxon>Crassostrea</taxon>
    </lineage>
</organism>
<dbReference type="InterPro" id="IPR050281">
    <property type="entry name" value="Flavin_monoamine_oxidase"/>
</dbReference>
<dbReference type="OrthoDB" id="5977782at2759"/>
<dbReference type="InterPro" id="IPR002937">
    <property type="entry name" value="Amino_oxidase"/>
</dbReference>
<evidence type="ECO:0000259" key="2">
    <source>
        <dbReference type="Pfam" id="PF01593"/>
    </source>
</evidence>
<dbReference type="PANTHER" id="PTHR10742:SF342">
    <property type="entry name" value="AMINE OXIDASE"/>
    <property type="match status" value="1"/>
</dbReference>
<dbReference type="Proteomes" id="UP000694844">
    <property type="component" value="Chromosome 8"/>
</dbReference>
<evidence type="ECO:0000313" key="3">
    <source>
        <dbReference type="Proteomes" id="UP000694844"/>
    </source>
</evidence>
<dbReference type="Pfam" id="PF01593">
    <property type="entry name" value="Amino_oxidase"/>
    <property type="match status" value="1"/>
</dbReference>
<protein>
    <submittedName>
        <fullName evidence="4">Aplysianin-A-like</fullName>
    </submittedName>
</protein>
<keyword evidence="3" id="KW-1185">Reference proteome</keyword>
<evidence type="ECO:0000256" key="1">
    <source>
        <dbReference type="SAM" id="SignalP"/>
    </source>
</evidence>
<dbReference type="SUPFAM" id="SSF51905">
    <property type="entry name" value="FAD/NAD(P)-binding domain"/>
    <property type="match status" value="1"/>
</dbReference>
<dbReference type="GeneID" id="111110105"/>
<evidence type="ECO:0000313" key="4">
    <source>
        <dbReference type="RefSeq" id="XP_022302174.1"/>
    </source>
</evidence>
<accession>A0A8B8BH81</accession>
<keyword evidence="1" id="KW-0732">Signal</keyword>
<dbReference type="AlphaFoldDB" id="A0A8B8BH81"/>
<dbReference type="InterPro" id="IPR036188">
    <property type="entry name" value="FAD/NAD-bd_sf"/>
</dbReference>
<feature type="signal peptide" evidence="1">
    <location>
        <begin position="1"/>
        <end position="20"/>
    </location>
</feature>
<dbReference type="KEGG" id="cvn:111110105"/>
<feature type="chain" id="PRO_5034884793" evidence="1">
    <location>
        <begin position="21"/>
        <end position="531"/>
    </location>
</feature>
<dbReference type="Gene3D" id="3.50.50.60">
    <property type="entry name" value="FAD/NAD(P)-binding domain"/>
    <property type="match status" value="1"/>
</dbReference>
<gene>
    <name evidence="4" type="primary">LOC111110105</name>
</gene>
<dbReference type="GO" id="GO:0001716">
    <property type="term" value="F:L-amino-acid oxidase activity"/>
    <property type="evidence" value="ECO:0007669"/>
    <property type="project" value="TreeGrafter"/>
</dbReference>